<feature type="transmembrane region" description="Helical" evidence="1">
    <location>
        <begin position="29"/>
        <end position="51"/>
    </location>
</feature>
<accession>A0A0R2K377</accession>
<evidence type="ECO:0000256" key="1">
    <source>
        <dbReference type="SAM" id="Phobius"/>
    </source>
</evidence>
<dbReference type="InterPro" id="IPR021707">
    <property type="entry name" value="DUF3290"/>
</dbReference>
<evidence type="ECO:0000313" key="3">
    <source>
        <dbReference type="Proteomes" id="UP000051491"/>
    </source>
</evidence>
<dbReference type="STRING" id="89059.LAC1533_0182"/>
<organism evidence="2 3">
    <name type="scientific">Ligilactobacillus acidipiscis</name>
    <dbReference type="NCBI Taxonomy" id="89059"/>
    <lineage>
        <taxon>Bacteria</taxon>
        <taxon>Bacillati</taxon>
        <taxon>Bacillota</taxon>
        <taxon>Bacilli</taxon>
        <taxon>Lactobacillales</taxon>
        <taxon>Lactobacillaceae</taxon>
        <taxon>Ligilactobacillus</taxon>
    </lineage>
</organism>
<name>A0A0R2K377_9LACO</name>
<dbReference type="Pfam" id="PF11694">
    <property type="entry name" value="DUF3290"/>
    <property type="match status" value="1"/>
</dbReference>
<keyword evidence="1" id="KW-1133">Transmembrane helix</keyword>
<dbReference type="EMBL" id="JQBK01000103">
    <property type="protein sequence ID" value="KRN80906.1"/>
    <property type="molecule type" value="Genomic_DNA"/>
</dbReference>
<keyword evidence="1" id="KW-0812">Transmembrane</keyword>
<dbReference type="AlphaFoldDB" id="A0A0R2K377"/>
<comment type="caution">
    <text evidence="2">The sequence shown here is derived from an EMBL/GenBank/DDBJ whole genome shotgun (WGS) entry which is preliminary data.</text>
</comment>
<feature type="transmembrane region" description="Helical" evidence="1">
    <location>
        <begin position="58"/>
        <end position="77"/>
    </location>
</feature>
<gene>
    <name evidence="2" type="ORF">IV43_GL000144</name>
</gene>
<evidence type="ECO:0008006" key="4">
    <source>
        <dbReference type="Google" id="ProtNLM"/>
    </source>
</evidence>
<dbReference type="PATRIC" id="fig|89059.3.peg.151"/>
<proteinExistence type="predicted"/>
<evidence type="ECO:0000313" key="2">
    <source>
        <dbReference type="EMBL" id="KRN80906.1"/>
    </source>
</evidence>
<reference evidence="2 3" key="1">
    <citation type="journal article" date="2015" name="Genome Announc.">
        <title>Expanding the biotechnology potential of lactobacilli through comparative genomics of 213 strains and associated genera.</title>
        <authorList>
            <person name="Sun Z."/>
            <person name="Harris H.M."/>
            <person name="McCann A."/>
            <person name="Guo C."/>
            <person name="Argimon S."/>
            <person name="Zhang W."/>
            <person name="Yang X."/>
            <person name="Jeffery I.B."/>
            <person name="Cooney J.C."/>
            <person name="Kagawa T.F."/>
            <person name="Liu W."/>
            <person name="Song Y."/>
            <person name="Salvetti E."/>
            <person name="Wrobel A."/>
            <person name="Rasinkangas P."/>
            <person name="Parkhill J."/>
            <person name="Rea M.C."/>
            <person name="O'Sullivan O."/>
            <person name="Ritari J."/>
            <person name="Douillard F.P."/>
            <person name="Paul Ross R."/>
            <person name="Yang R."/>
            <person name="Briner A.E."/>
            <person name="Felis G.E."/>
            <person name="de Vos W.M."/>
            <person name="Barrangou R."/>
            <person name="Klaenhammer T.R."/>
            <person name="Caufield P.W."/>
            <person name="Cui Y."/>
            <person name="Zhang H."/>
            <person name="O'Toole P.W."/>
        </authorList>
    </citation>
    <scope>NUCLEOTIDE SEQUENCE [LARGE SCALE GENOMIC DNA]</scope>
    <source>
        <strain evidence="2 3">DSM 15353</strain>
    </source>
</reference>
<protein>
    <recommendedName>
        <fullName evidence="4">DUF3290 domain-containing protein</fullName>
    </recommendedName>
</protein>
<keyword evidence="1" id="KW-0472">Membrane</keyword>
<dbReference type="Proteomes" id="UP000051491">
    <property type="component" value="Unassembled WGS sequence"/>
</dbReference>
<sequence>MFAEGTRGGPLMQFYTYQYLLDNQTKFPYTRIIVITVLAVTFIALLIRYFWDKGDVKYKDLAVIVGTMLILTAAIQFNDYTNLKTNTQKSGQEVSLVKDVARRLKIKPQKLSVNSTQTDNGDILVKSLHGYYRIIFNSDNSAYVLEKVSLKSSKVEVKGE</sequence>